<accession>A0A9X9BK08</accession>
<name>A0A9X9BK08_PSEMA</name>
<protein>
    <submittedName>
        <fullName evidence="2">Uncharacterized protein</fullName>
    </submittedName>
</protein>
<feature type="compositionally biased region" description="Polar residues" evidence="1">
    <location>
        <begin position="1"/>
        <end position="18"/>
    </location>
</feature>
<gene>
    <name evidence="2" type="ORF">FIV41_32305</name>
</gene>
<organism evidence="2 3">
    <name type="scientific">Pseudomonas marginalis</name>
    <name type="common">Pseudomonas panacis</name>
    <dbReference type="NCBI Taxonomy" id="298"/>
    <lineage>
        <taxon>Bacteria</taxon>
        <taxon>Pseudomonadati</taxon>
        <taxon>Pseudomonadota</taxon>
        <taxon>Gammaproteobacteria</taxon>
        <taxon>Pseudomonadales</taxon>
        <taxon>Pseudomonadaceae</taxon>
        <taxon>Pseudomonas</taxon>
    </lineage>
</organism>
<dbReference type="AlphaFoldDB" id="A0A9X9BK08"/>
<dbReference type="Proteomes" id="UP000316123">
    <property type="component" value="Unassembled WGS sequence"/>
</dbReference>
<comment type="caution">
    <text evidence="2">The sequence shown here is derived from an EMBL/GenBank/DDBJ whole genome shotgun (WGS) entry which is preliminary data.</text>
</comment>
<sequence>MSTIPPQLTPNYVPSTPVTPAHTDATPLAELNSLLSQHNIHCILHAPNSFHSRTQLDKVRRLLTEDNIRLMLHGENAEANAKTLEALGKQLNPDMISTNLESARRDAEETLIKELRLKGLENLMKAYSGSDTADLLNAYHKSKDDVETLGKNHSAMGRMAGFLTGFGSLLNMHRLDSLRTERVPAERQHGPETYSVNMKVPY</sequence>
<dbReference type="EMBL" id="VFEQ01000043">
    <property type="protein sequence ID" value="TWR47304.1"/>
    <property type="molecule type" value="Genomic_DNA"/>
</dbReference>
<dbReference type="RefSeq" id="WP_065927840.1">
    <property type="nucleotide sequence ID" value="NZ_FNSU01000003.1"/>
</dbReference>
<reference evidence="2 3" key="1">
    <citation type="submission" date="2019-06" db="EMBL/GenBank/DDBJ databases">
        <title>Pseudomonas bimorpha sp. nov. isolated from bovine raw milk and skim milk concentrate.</title>
        <authorList>
            <person name="Hofmann K."/>
            <person name="Huptas C."/>
            <person name="Doll E."/>
            <person name="Scherer S."/>
            <person name="Wenning M."/>
        </authorList>
    </citation>
    <scope>NUCLEOTIDE SEQUENCE [LARGE SCALE GENOMIC DNA]</scope>
    <source>
        <strain evidence="2 3">DSM 13124</strain>
    </source>
</reference>
<evidence type="ECO:0000256" key="1">
    <source>
        <dbReference type="SAM" id="MobiDB-lite"/>
    </source>
</evidence>
<evidence type="ECO:0000313" key="3">
    <source>
        <dbReference type="Proteomes" id="UP000316123"/>
    </source>
</evidence>
<feature type="region of interest" description="Disordered" evidence="1">
    <location>
        <begin position="1"/>
        <end position="23"/>
    </location>
</feature>
<proteinExistence type="predicted"/>
<evidence type="ECO:0000313" key="2">
    <source>
        <dbReference type="EMBL" id="TWR47304.1"/>
    </source>
</evidence>